<evidence type="ECO:0000313" key="4">
    <source>
        <dbReference type="Proteomes" id="UP000246078"/>
    </source>
</evidence>
<dbReference type="VEuPathDB" id="TriTrypDB:ECC02_012145"/>
<dbReference type="VEuPathDB" id="TriTrypDB:TcG_01979"/>
<dbReference type="VEuPathDB" id="TriTrypDB:C4B63_20g4"/>
<dbReference type="VEuPathDB" id="TriTrypDB:TcBrA4_0122890"/>
<evidence type="ECO:0000313" key="2">
    <source>
        <dbReference type="EMBL" id="KAF5215186.1"/>
    </source>
</evidence>
<dbReference type="VEuPathDB" id="TriTrypDB:ECC02_013420"/>
<evidence type="ECO:0000313" key="3">
    <source>
        <dbReference type="EMBL" id="PWU84840.1"/>
    </source>
</evidence>
<dbReference type="Proteomes" id="UP000583944">
    <property type="component" value="Unassembled WGS sequence"/>
</dbReference>
<organism evidence="3 4">
    <name type="scientific">Trypanosoma cruzi</name>
    <dbReference type="NCBI Taxonomy" id="5693"/>
    <lineage>
        <taxon>Eukaryota</taxon>
        <taxon>Discoba</taxon>
        <taxon>Euglenozoa</taxon>
        <taxon>Kinetoplastea</taxon>
        <taxon>Metakinetoplastina</taxon>
        <taxon>Trypanosomatida</taxon>
        <taxon>Trypanosomatidae</taxon>
        <taxon>Trypanosoma</taxon>
        <taxon>Schizotrypanum</taxon>
    </lineage>
</organism>
<gene>
    <name evidence="3" type="ORF">C3747_689g4</name>
    <name evidence="2" type="ORF">ECC02_012145</name>
    <name evidence="1" type="ORF">ECC02_013420</name>
</gene>
<evidence type="ECO:0000313" key="1">
    <source>
        <dbReference type="EMBL" id="KAF5214022.1"/>
    </source>
</evidence>
<dbReference type="VEuPathDB" id="TriTrypDB:TcCL_NonESM05717"/>
<dbReference type="EMBL" id="PRFC01000689">
    <property type="protein sequence ID" value="PWU84840.1"/>
    <property type="molecule type" value="Genomic_DNA"/>
</dbReference>
<comment type="caution">
    <text evidence="3">The sequence shown here is derived from an EMBL/GenBank/DDBJ whole genome shotgun (WGS) entry which is preliminary data.</text>
</comment>
<dbReference type="VEuPathDB" id="TriTrypDB:C3747_689g4"/>
<reference evidence="1" key="3">
    <citation type="submission" date="2020-04" db="EMBL/GenBank/DDBJ databases">
        <authorList>
            <person name="Diaz Viraque F."/>
        </authorList>
    </citation>
    <scope>NUCLEOTIDE SEQUENCE</scope>
    <source>
        <strain evidence="1">Berenice</strain>
    </source>
</reference>
<dbReference type="EMBL" id="JABDHM010000358">
    <property type="protein sequence ID" value="KAF5215186.1"/>
    <property type="molecule type" value="Genomic_DNA"/>
</dbReference>
<dbReference type="Proteomes" id="UP000246078">
    <property type="component" value="Unassembled WGS sequence"/>
</dbReference>
<dbReference type="VEuPathDB" id="TriTrypDB:Tc_MARK_2603"/>
<protein>
    <submittedName>
        <fullName evidence="3">Uncharacterized protein</fullName>
    </submittedName>
</protein>
<proteinExistence type="predicted"/>
<reference evidence="3 4" key="1">
    <citation type="journal article" date="2018" name="Microb. Genom.">
        <title>Expanding an expanded genome: long-read sequencing of Trypanosoma cruzi.</title>
        <authorList>
            <person name="Berna L."/>
            <person name="Rodriguez M."/>
            <person name="Chiribao M.L."/>
            <person name="Parodi-Talice A."/>
            <person name="Pita S."/>
            <person name="Rijo G."/>
            <person name="Alvarez-Valin F."/>
            <person name="Robello C."/>
        </authorList>
    </citation>
    <scope>NUCLEOTIDE SEQUENCE [LARGE SCALE GENOMIC DNA]</scope>
    <source>
        <strain evidence="3 4">TCC</strain>
    </source>
</reference>
<evidence type="ECO:0000313" key="5">
    <source>
        <dbReference type="Proteomes" id="UP000583944"/>
    </source>
</evidence>
<dbReference type="VEuPathDB" id="TriTrypDB:TcCLB.510099.100"/>
<dbReference type="EMBL" id="JABDHM010000638">
    <property type="protein sequence ID" value="KAF5214022.1"/>
    <property type="molecule type" value="Genomic_DNA"/>
</dbReference>
<accession>A0A2V2UL93</accession>
<dbReference type="VEuPathDB" id="TriTrypDB:TCSYLVIO_003907"/>
<dbReference type="AlphaFoldDB" id="A0A2V2UL93"/>
<dbReference type="VEuPathDB" id="TriTrypDB:TcYC6_0088530"/>
<dbReference type="VEuPathDB" id="TriTrypDB:TCDM_03592"/>
<dbReference type="VEuPathDB" id="TriTrypDB:TcCLB.506637.110"/>
<name>A0A2V2UL93_TRYCR</name>
<sequence>MALTIALRRNSHFSLRPLGAFLSLVSASAALREACERSGTPQHLLEGALEQVRLAEHHGASAPELEVTCVRVYAPLPLADATFHPMLLFRGTPDASIEERLPAARRRPLFFSSSLRVALPFGRIDGARGKHRVVLCRVERRPGHQLFNRVVATEEDLRLFDSVGGDLDRFSLAKTKQSASNGRGDEGAFDGVVEWLDGGASYRFDAAHARIHTLLCIDVQW</sequence>
<reference evidence="1 5" key="2">
    <citation type="journal article" date="2019" name="Genome Biol. Evol.">
        <title>Nanopore Sequencing Significantly Improves Genome Assembly of the Protozoan Parasite Trypanosoma cruzi.</title>
        <authorList>
            <person name="Diaz-Viraque F."/>
            <person name="Pita S."/>
            <person name="Greif G."/>
            <person name="de Souza R.C.M."/>
            <person name="Iraola G."/>
            <person name="Robello C."/>
        </authorList>
    </citation>
    <scope>NUCLEOTIDE SEQUENCE [LARGE SCALE GENOMIC DNA]</scope>
    <source>
        <strain evidence="1 5">Berenice</strain>
    </source>
</reference>